<dbReference type="Gene3D" id="3.60.10.10">
    <property type="entry name" value="Endonuclease/exonuclease/phosphatase"/>
    <property type="match status" value="1"/>
</dbReference>
<dbReference type="InterPro" id="IPR043502">
    <property type="entry name" value="DNA/RNA_pol_sf"/>
</dbReference>
<evidence type="ECO:0000259" key="2">
    <source>
        <dbReference type="PROSITE" id="PS50878"/>
    </source>
</evidence>
<dbReference type="Pfam" id="PF00078">
    <property type="entry name" value="RVT_1"/>
    <property type="match status" value="1"/>
</dbReference>
<dbReference type="InterPro" id="IPR026960">
    <property type="entry name" value="RVT-Znf"/>
</dbReference>
<dbReference type="Pfam" id="PF13966">
    <property type="entry name" value="zf-RVT"/>
    <property type="match status" value="1"/>
</dbReference>
<dbReference type="PANTHER" id="PTHR33116:SF86">
    <property type="entry name" value="REVERSE TRANSCRIPTASE DOMAIN-CONTAINING PROTEIN"/>
    <property type="match status" value="1"/>
</dbReference>
<dbReference type="InterPro" id="IPR002156">
    <property type="entry name" value="RNaseH_domain"/>
</dbReference>
<reference evidence="3" key="2">
    <citation type="submission" date="2021-03" db="UniProtKB">
        <authorList>
            <consortium name="EnsemblPlants"/>
        </authorList>
    </citation>
    <scope>IDENTIFICATION</scope>
</reference>
<evidence type="ECO:0000256" key="1">
    <source>
        <dbReference type="SAM" id="Coils"/>
    </source>
</evidence>
<dbReference type="InterPro" id="IPR036397">
    <property type="entry name" value="RNaseH_sf"/>
</dbReference>
<accession>A0A803QGE0</accession>
<dbReference type="InterPro" id="IPR044730">
    <property type="entry name" value="RNase_H-like_dom_plant"/>
</dbReference>
<dbReference type="OMA" id="CFCARSE"/>
<dbReference type="Gramene" id="evm.model.09.481">
    <property type="protein sequence ID" value="cds.evm.model.09.481"/>
    <property type="gene ID" value="evm.TU.09.481"/>
</dbReference>
<reference evidence="3" key="1">
    <citation type="submission" date="2018-11" db="EMBL/GenBank/DDBJ databases">
        <authorList>
            <person name="Grassa J C."/>
        </authorList>
    </citation>
    <scope>NUCLEOTIDE SEQUENCE [LARGE SCALE GENOMIC DNA]</scope>
</reference>
<dbReference type="SUPFAM" id="SSF56672">
    <property type="entry name" value="DNA/RNA polymerases"/>
    <property type="match status" value="1"/>
</dbReference>
<dbReference type="InterPro" id="IPR000477">
    <property type="entry name" value="RT_dom"/>
</dbReference>
<dbReference type="Pfam" id="PF13456">
    <property type="entry name" value="RVT_3"/>
    <property type="match status" value="1"/>
</dbReference>
<dbReference type="EMBL" id="UZAU01000723">
    <property type="status" value="NOT_ANNOTATED_CDS"/>
    <property type="molecule type" value="Genomic_DNA"/>
</dbReference>
<sequence>MDLQELEDQWASLAVEEEDEIGLVAPRVEQEELVIDTRWCLIGKLLSGRKPYGLFLKANTKRASEKIGAKWLRSGAAGGVIDKGEGSSDVVTPPMFGAGQTATMEEAIEGRGNRGLAAKIGGVGVMMRYLREEIVEGDSNGNKEDIHVINSNDYIAYSDPKRKRADGKGVHGVSGLVGNIGPSGGGPMVDVLNYEDMEQDGLRVETGSKNEKKDVVERVKVQLGFEGCFVVEAQGHSGGLALFWKEQKMAMLKGYSNNHIDVIINVNDRMQWRLTGIYGEPNRALRRNTWNLFRSLHLESQLPWCLIGDMNNLGGQDEKRGGRSYPTWLVEGFRAALDHCGLIDLSLEGYPFTWEKGKVPEAYSSSLHTRSFRFENAWLREPMCREVVRSNWEALNGRDLMDKIKSCGEALEVWGKDFTGNFEERLSNCKRVVRNLKKKRDEASVKLHREKQEELFEILAQREVYWKQRSKQFWLRSGDTNSKYFHSLASSRKRQNHIQRLQRDDGVWVDWETGLGGVMLDYFNKLFEASDVDISSVIDEVQPSITDSQNASLLEMVEEEEVWVALFQMHPDKSPGPDGMSLGFYQKYWDIVGRDVVRLVREFMVTGMLPNGLNDTNLVLIPKKNTPCNMTELRPISLCNVVYKVLSKVLANRLKKVLNKVVSDFQSAFIPGRLISDNIMVSFEIMHYLKRKTGGKQGYMALKLDMSKAYDRVEWRFLNEMLWKMGFAERWVDLTLSCVTSVRYHIVHGGRRLGPIVPSRGIRQGDPISPYLFIVCTEGFSALVRKYERNQLLHGCRVANGAPRVSHMLFADDSYIYCQASGEEANRVLDMLRLFEIASGQVVNKAKSSVFFSSNTREDTRSQICAVLGMIEADANSTYLGLPSTIGRNKNAVLGFLKEKVLKRIKSWDTKFLSRAGKEVLIKTVVQSLPTYAMSVFLLTTAKHKFEGGMGFRSLHDFNIAMLGKQGWRLLINPNSLVSRVFKARYFAHGDFLNAELGSNPSFIWRSLVEAQGVLKAGLRMQVGDGLSIRFALDPWLPREEFPTPTSDLSMFNDHRVHSLFKIGCREWDEEIVQDVFNEDDAAVILGIPLAAGEARDSWYWFKERDGVYSVKSAYQLLMNQVTNAEVSDTDSMFWKNLWSLKVPPTVKDVLWRAVSNCLPTRKRLFDRKVPLDYSCPFCLVSSETISHCLLNCDFAAGCWSRLGLGFDTRVWDSFKEWLQDLMGRVDEIKVAQAGTLCWAIWKARNELVWDQKNRYVEDVVQFALRSLDQWRKAQLNENYPSLNPQFFNKGDELWTKPVTNEIKLNVDAAIFDSSSRFGIGFVVRNSVAELLSVVGLYRPGKPDPAVAEAMGIREALSWLKDKSFNQASVESDSLISVQAIHSSVVMYSGFGLIIQDCKSLLESLNNVSLRFVKRSANRAAHVVARQSRLFADRMFTKDVIPSELEVVLLSDCS</sequence>
<dbReference type="SUPFAM" id="SSF56219">
    <property type="entry name" value="DNase I-like"/>
    <property type="match status" value="1"/>
</dbReference>
<evidence type="ECO:0000313" key="3">
    <source>
        <dbReference type="EnsemblPlants" id="cds.evm.model.09.481"/>
    </source>
</evidence>
<dbReference type="GO" id="GO:0003676">
    <property type="term" value="F:nucleic acid binding"/>
    <property type="evidence" value="ECO:0007669"/>
    <property type="project" value="InterPro"/>
</dbReference>
<dbReference type="Proteomes" id="UP000596661">
    <property type="component" value="Chromosome 9"/>
</dbReference>
<dbReference type="CDD" id="cd06222">
    <property type="entry name" value="RNase_H_like"/>
    <property type="match status" value="1"/>
</dbReference>
<organism evidence="3 4">
    <name type="scientific">Cannabis sativa</name>
    <name type="common">Hemp</name>
    <name type="synonym">Marijuana</name>
    <dbReference type="NCBI Taxonomy" id="3483"/>
    <lineage>
        <taxon>Eukaryota</taxon>
        <taxon>Viridiplantae</taxon>
        <taxon>Streptophyta</taxon>
        <taxon>Embryophyta</taxon>
        <taxon>Tracheophyta</taxon>
        <taxon>Spermatophyta</taxon>
        <taxon>Magnoliopsida</taxon>
        <taxon>eudicotyledons</taxon>
        <taxon>Gunneridae</taxon>
        <taxon>Pentapetalae</taxon>
        <taxon>rosids</taxon>
        <taxon>fabids</taxon>
        <taxon>Rosales</taxon>
        <taxon>Cannabaceae</taxon>
        <taxon>Cannabis</taxon>
    </lineage>
</organism>
<feature type="coiled-coil region" evidence="1">
    <location>
        <begin position="426"/>
        <end position="453"/>
    </location>
</feature>
<dbReference type="Gene3D" id="3.30.420.10">
    <property type="entry name" value="Ribonuclease H-like superfamily/Ribonuclease H"/>
    <property type="match status" value="1"/>
</dbReference>
<dbReference type="GO" id="GO:0004523">
    <property type="term" value="F:RNA-DNA hybrid ribonuclease activity"/>
    <property type="evidence" value="ECO:0007669"/>
    <property type="project" value="InterPro"/>
</dbReference>
<dbReference type="InterPro" id="IPR036691">
    <property type="entry name" value="Endo/exonu/phosph_ase_sf"/>
</dbReference>
<keyword evidence="1" id="KW-0175">Coiled coil</keyword>
<keyword evidence="4" id="KW-1185">Reference proteome</keyword>
<protein>
    <recommendedName>
        <fullName evidence="2">Reverse transcriptase domain-containing protein</fullName>
    </recommendedName>
</protein>
<name>A0A803QGE0_CANSA</name>
<dbReference type="EnsemblPlants" id="evm.model.09.481">
    <property type="protein sequence ID" value="cds.evm.model.09.481"/>
    <property type="gene ID" value="evm.TU.09.481"/>
</dbReference>
<feature type="domain" description="Reverse transcriptase" evidence="2">
    <location>
        <begin position="602"/>
        <end position="884"/>
    </location>
</feature>
<evidence type="ECO:0000313" key="4">
    <source>
        <dbReference type="Proteomes" id="UP000596661"/>
    </source>
</evidence>
<dbReference type="PROSITE" id="PS50878">
    <property type="entry name" value="RT_POL"/>
    <property type="match status" value="1"/>
</dbReference>
<dbReference type="CDD" id="cd01650">
    <property type="entry name" value="RT_nLTR_like"/>
    <property type="match status" value="1"/>
</dbReference>
<dbReference type="SUPFAM" id="SSF53098">
    <property type="entry name" value="Ribonuclease H-like"/>
    <property type="match status" value="1"/>
</dbReference>
<dbReference type="InterPro" id="IPR012337">
    <property type="entry name" value="RNaseH-like_sf"/>
</dbReference>
<dbReference type="PANTHER" id="PTHR33116">
    <property type="entry name" value="REVERSE TRANSCRIPTASE ZINC-BINDING DOMAIN-CONTAINING PROTEIN-RELATED-RELATED"/>
    <property type="match status" value="1"/>
</dbReference>
<proteinExistence type="predicted"/>